<sequence>MSGYQSSDRFPPIPTRNSDKVIYPSTPIKTSLTRSVPTSSHNGISTFRNVPSYEELYSAESVSKPILKAYDIDFSIHIDTSTSVATPKLGKITCTFDEADAYRPKCAKDLPLIVKPLRQISQDFSDRRSRSSEGQELVLSRAKDSSVTVSRRRSTGGVDGLRKDKQWFSSSVDSSQSPLHGTKVSTLPKNFLRKPTVLHAASLVQAEAMPFIDDDAPDFPPPKPARSHPEFNCFPPTPVVSGKSDHDTCKKEKIGQIFEAVW</sequence>
<dbReference type="AlphaFoldDB" id="A0A1I7XFD7"/>
<evidence type="ECO:0000256" key="1">
    <source>
        <dbReference type="SAM" id="MobiDB-lite"/>
    </source>
</evidence>
<evidence type="ECO:0000313" key="2">
    <source>
        <dbReference type="Proteomes" id="UP000095283"/>
    </source>
</evidence>
<name>A0A1I7XFD7_HETBA</name>
<feature type="compositionally biased region" description="Basic and acidic residues" evidence="1">
    <location>
        <begin position="124"/>
        <end position="133"/>
    </location>
</feature>
<proteinExistence type="predicted"/>
<accession>A0A1I7XFD7</accession>
<evidence type="ECO:0000313" key="3">
    <source>
        <dbReference type="WBParaSite" id="Hba_16045"/>
    </source>
</evidence>
<feature type="region of interest" description="Disordered" evidence="1">
    <location>
        <begin position="123"/>
        <end position="162"/>
    </location>
</feature>
<reference evidence="3" key="1">
    <citation type="submission" date="2016-11" db="UniProtKB">
        <authorList>
            <consortium name="WormBaseParasite"/>
        </authorList>
    </citation>
    <scope>IDENTIFICATION</scope>
</reference>
<organism evidence="2 3">
    <name type="scientific">Heterorhabditis bacteriophora</name>
    <name type="common">Entomopathogenic nematode worm</name>
    <dbReference type="NCBI Taxonomy" id="37862"/>
    <lineage>
        <taxon>Eukaryota</taxon>
        <taxon>Metazoa</taxon>
        <taxon>Ecdysozoa</taxon>
        <taxon>Nematoda</taxon>
        <taxon>Chromadorea</taxon>
        <taxon>Rhabditida</taxon>
        <taxon>Rhabditina</taxon>
        <taxon>Rhabditomorpha</taxon>
        <taxon>Strongyloidea</taxon>
        <taxon>Heterorhabditidae</taxon>
        <taxon>Heterorhabditis</taxon>
    </lineage>
</organism>
<keyword evidence="2" id="KW-1185">Reference proteome</keyword>
<protein>
    <submittedName>
        <fullName evidence="3">FCH domain only protein 2</fullName>
    </submittedName>
</protein>
<feature type="region of interest" description="Disordered" evidence="1">
    <location>
        <begin position="1"/>
        <end position="21"/>
    </location>
</feature>
<dbReference type="Proteomes" id="UP000095283">
    <property type="component" value="Unplaced"/>
</dbReference>
<dbReference type="WBParaSite" id="Hba_16045">
    <property type="protein sequence ID" value="Hba_16045"/>
    <property type="gene ID" value="Hba_16045"/>
</dbReference>